<feature type="coiled-coil region" evidence="2">
    <location>
        <begin position="32"/>
        <end position="136"/>
    </location>
</feature>
<dbReference type="Pfam" id="PF01551">
    <property type="entry name" value="Peptidase_M23"/>
    <property type="match status" value="1"/>
</dbReference>
<feature type="domain" description="M23ase beta-sheet core" evidence="4">
    <location>
        <begin position="381"/>
        <end position="479"/>
    </location>
</feature>
<keyword evidence="1" id="KW-0732">Signal</keyword>
<evidence type="ECO:0000313" key="6">
    <source>
        <dbReference type="Proteomes" id="UP000317638"/>
    </source>
</evidence>
<evidence type="ECO:0000256" key="3">
    <source>
        <dbReference type="SAM" id="MobiDB-lite"/>
    </source>
</evidence>
<dbReference type="Proteomes" id="UP000317638">
    <property type="component" value="Unassembled WGS sequence"/>
</dbReference>
<evidence type="ECO:0000256" key="2">
    <source>
        <dbReference type="SAM" id="Coils"/>
    </source>
</evidence>
<dbReference type="PANTHER" id="PTHR21666">
    <property type="entry name" value="PEPTIDASE-RELATED"/>
    <property type="match status" value="1"/>
</dbReference>
<feature type="region of interest" description="Disordered" evidence="3">
    <location>
        <begin position="205"/>
        <end position="237"/>
    </location>
</feature>
<dbReference type="RefSeq" id="WP_143936535.1">
    <property type="nucleotide sequence ID" value="NZ_VKKG01000001.1"/>
</dbReference>
<dbReference type="SUPFAM" id="SSF51261">
    <property type="entry name" value="Duplicated hybrid motif"/>
    <property type="match status" value="1"/>
</dbReference>
<dbReference type="OrthoDB" id="1099523at2"/>
<proteinExistence type="predicted"/>
<dbReference type="GO" id="GO:0004222">
    <property type="term" value="F:metalloendopeptidase activity"/>
    <property type="evidence" value="ECO:0007669"/>
    <property type="project" value="TreeGrafter"/>
</dbReference>
<dbReference type="PANTHER" id="PTHR21666:SF289">
    <property type="entry name" value="L-ALA--D-GLU ENDOPEPTIDASE"/>
    <property type="match status" value="1"/>
</dbReference>
<dbReference type="Gene3D" id="2.70.70.10">
    <property type="entry name" value="Glucose Permease (Domain IIA)"/>
    <property type="match status" value="1"/>
</dbReference>
<evidence type="ECO:0000256" key="1">
    <source>
        <dbReference type="ARBA" id="ARBA00022729"/>
    </source>
</evidence>
<dbReference type="InterPro" id="IPR016047">
    <property type="entry name" value="M23ase_b-sheet_dom"/>
</dbReference>
<keyword evidence="6" id="KW-1185">Reference proteome</keyword>
<gene>
    <name evidence="5" type="ORF">FOJ82_00590</name>
</gene>
<organism evidence="5 6">
    <name type="scientific">Tessaracoccus rhinocerotis</name>
    <dbReference type="NCBI Taxonomy" id="1689449"/>
    <lineage>
        <taxon>Bacteria</taxon>
        <taxon>Bacillati</taxon>
        <taxon>Actinomycetota</taxon>
        <taxon>Actinomycetes</taxon>
        <taxon>Propionibacteriales</taxon>
        <taxon>Propionibacteriaceae</taxon>
        <taxon>Tessaracoccus</taxon>
    </lineage>
</organism>
<sequence>MYRDLPPQPENPRTAPIRVVVAALVLALVVSMGALGASADQLDERREELKTEIAQAKSSVDGASAAVNDAIAALEAAEAELAAAEAALKEAEEATEKARTLDEQRAEELADAEHKVKQAEADVAAAQAAFDSVDARTTEELTVITQQSGPLVDFALLLTDVSMADLNHRAQLGETLLTSSALELDELQEQRFKLDAAKSAADDARAAAKDAREEAARQLADTEAKEDRAEQLRTDVEGKVAARDKARVAAQNELKAEQARQSELEAEAADVDRRIAERIAREEAARKAAEEKAAREAAAREAAAREAAARQSAAANKAAADKAAASRAAANRAAAQKAAAQKAATQKAAASSSTGFMLPVNGRLSSRYGMRLHPVLGYRKLHDGTDFAAACGTPIKAAAAGTVAERYYNAGYGNRLMIDHGRINGTYVTTGYNHATKYIVGVGQRVSKGQVIGYVGTTGYSTGCHLHLMVWQNGSVTNPMAKWFG</sequence>
<evidence type="ECO:0000313" key="5">
    <source>
        <dbReference type="EMBL" id="TRY19446.1"/>
    </source>
</evidence>
<comment type="caution">
    <text evidence="5">The sequence shown here is derived from an EMBL/GenBank/DDBJ whole genome shotgun (WGS) entry which is preliminary data.</text>
</comment>
<dbReference type="AlphaFoldDB" id="A0A553K435"/>
<protein>
    <submittedName>
        <fullName evidence="5">Peptidoglycan DD-metalloendopeptidase family protein</fullName>
    </submittedName>
</protein>
<dbReference type="EMBL" id="VKKG01000001">
    <property type="protein sequence ID" value="TRY19446.1"/>
    <property type="molecule type" value="Genomic_DNA"/>
</dbReference>
<accession>A0A553K435</accession>
<evidence type="ECO:0000259" key="4">
    <source>
        <dbReference type="Pfam" id="PF01551"/>
    </source>
</evidence>
<dbReference type="CDD" id="cd12797">
    <property type="entry name" value="M23_peptidase"/>
    <property type="match status" value="1"/>
</dbReference>
<keyword evidence="2" id="KW-0175">Coiled coil</keyword>
<reference evidence="5 6" key="1">
    <citation type="submission" date="2019-07" db="EMBL/GenBank/DDBJ databases">
        <authorList>
            <person name="Zhou L.-Y."/>
        </authorList>
    </citation>
    <scope>NUCLEOTIDE SEQUENCE [LARGE SCALE GENOMIC DNA]</scope>
    <source>
        <strain evidence="5 6">YIM 101269</strain>
    </source>
</reference>
<dbReference type="InterPro" id="IPR050570">
    <property type="entry name" value="Cell_wall_metabolism_enzyme"/>
</dbReference>
<name>A0A553K435_9ACTN</name>
<dbReference type="InterPro" id="IPR011055">
    <property type="entry name" value="Dup_hybrid_motif"/>
</dbReference>